<comment type="caution">
    <text evidence="1">The sequence shown here is derived from an EMBL/GenBank/DDBJ whole genome shotgun (WGS) entry which is preliminary data.</text>
</comment>
<protein>
    <submittedName>
        <fullName evidence="1">Uncharacterized protein</fullName>
    </submittedName>
</protein>
<reference evidence="1 2" key="1">
    <citation type="submission" date="2017-10" db="EMBL/GenBank/DDBJ databases">
        <title>Draft genome of Longibacter Salinarum.</title>
        <authorList>
            <person name="Goh K.M."/>
            <person name="Shamsir M.S."/>
            <person name="Lim S.W."/>
        </authorList>
    </citation>
    <scope>NUCLEOTIDE SEQUENCE [LARGE SCALE GENOMIC DNA]</scope>
    <source>
        <strain evidence="1 2">KCTC 52045</strain>
    </source>
</reference>
<dbReference type="RefSeq" id="WP_098075393.1">
    <property type="nucleotide sequence ID" value="NZ_PDEQ01000004.1"/>
</dbReference>
<evidence type="ECO:0000313" key="1">
    <source>
        <dbReference type="EMBL" id="PEN13473.1"/>
    </source>
</evidence>
<evidence type="ECO:0000313" key="2">
    <source>
        <dbReference type="Proteomes" id="UP000220102"/>
    </source>
</evidence>
<sequence length="320" mass="34546">MGLSLPAPDLAPIGILVLSGRDLLSLNTHARTLLTGSPDADLQTCRTAARPILDRSEDASASSWTIDITRGTSSRPTNGRLHVAIESAADEVRIAELRSISMLEESKDRRAREAFDRAVKPIYRAFAHDARNPLIASQLQTGILRELDADALAERAPTIAQTLDRHLSGASEGISILVDELAPDPDDPPTDVLNVIDYVRRLTLPYAQKKSATVQARTMAADLYTRAPVVPLRRMLIGFLARLLPHAASGNRIEIQAEKDVGDEGGGPIITLTAHGLMPTADVVQEAIEAVMYDAFRCEAQGKTIPTENGTCIRILLPAT</sequence>
<keyword evidence="2" id="KW-1185">Reference proteome</keyword>
<proteinExistence type="predicted"/>
<organism evidence="1 2">
    <name type="scientific">Longibacter salinarum</name>
    <dbReference type="NCBI Taxonomy" id="1850348"/>
    <lineage>
        <taxon>Bacteria</taxon>
        <taxon>Pseudomonadati</taxon>
        <taxon>Rhodothermota</taxon>
        <taxon>Rhodothermia</taxon>
        <taxon>Rhodothermales</taxon>
        <taxon>Salisaetaceae</taxon>
        <taxon>Longibacter</taxon>
    </lineage>
</organism>
<dbReference type="EMBL" id="PDEQ01000004">
    <property type="protein sequence ID" value="PEN13473.1"/>
    <property type="molecule type" value="Genomic_DNA"/>
</dbReference>
<dbReference type="AlphaFoldDB" id="A0A2A8CXZ5"/>
<accession>A0A2A8CXZ5</accession>
<gene>
    <name evidence="1" type="ORF">CRI94_09135</name>
</gene>
<dbReference type="Proteomes" id="UP000220102">
    <property type="component" value="Unassembled WGS sequence"/>
</dbReference>
<name>A0A2A8CXZ5_9BACT</name>